<evidence type="ECO:0000313" key="1">
    <source>
        <dbReference type="EMBL" id="KAK3446910.1"/>
    </source>
</evidence>
<name>A0ACC3M6E3_EUCGR</name>
<keyword evidence="2" id="KW-1185">Reference proteome</keyword>
<evidence type="ECO:0000313" key="2">
    <source>
        <dbReference type="Proteomes" id="UP000030711"/>
    </source>
</evidence>
<reference evidence="1 2" key="1">
    <citation type="journal article" date="2014" name="Nature">
        <title>The genome of Eucalyptus grandis.</title>
        <authorList>
            <person name="Myburg A.A."/>
            <person name="Grattapaglia D."/>
            <person name="Tuskan G.A."/>
            <person name="Hellsten U."/>
            <person name="Hayes R.D."/>
            <person name="Grimwood J."/>
            <person name="Jenkins J."/>
            <person name="Lindquist E."/>
            <person name="Tice H."/>
            <person name="Bauer D."/>
            <person name="Goodstein D.M."/>
            <person name="Dubchak I."/>
            <person name="Poliakov A."/>
            <person name="Mizrachi E."/>
            <person name="Kullan A.R."/>
            <person name="Hussey S.G."/>
            <person name="Pinard D."/>
            <person name="van der Merwe K."/>
            <person name="Singh P."/>
            <person name="van Jaarsveld I."/>
            <person name="Silva-Junior O.B."/>
            <person name="Togawa R.C."/>
            <person name="Pappas M.R."/>
            <person name="Faria D.A."/>
            <person name="Sansaloni C.P."/>
            <person name="Petroli C.D."/>
            <person name="Yang X."/>
            <person name="Ranjan P."/>
            <person name="Tschaplinski T.J."/>
            <person name="Ye C.Y."/>
            <person name="Li T."/>
            <person name="Sterck L."/>
            <person name="Vanneste K."/>
            <person name="Murat F."/>
            <person name="Soler M."/>
            <person name="Clemente H.S."/>
            <person name="Saidi N."/>
            <person name="Cassan-Wang H."/>
            <person name="Dunand C."/>
            <person name="Hefer C.A."/>
            <person name="Bornberg-Bauer E."/>
            <person name="Kersting A.R."/>
            <person name="Vining K."/>
            <person name="Amarasinghe V."/>
            <person name="Ranik M."/>
            <person name="Naithani S."/>
            <person name="Elser J."/>
            <person name="Boyd A.E."/>
            <person name="Liston A."/>
            <person name="Spatafora J.W."/>
            <person name="Dharmwardhana P."/>
            <person name="Raja R."/>
            <person name="Sullivan C."/>
            <person name="Romanel E."/>
            <person name="Alves-Ferreira M."/>
            <person name="Kulheim C."/>
            <person name="Foley W."/>
            <person name="Carocha V."/>
            <person name="Paiva J."/>
            <person name="Kudrna D."/>
            <person name="Brommonschenkel S.H."/>
            <person name="Pasquali G."/>
            <person name="Byrne M."/>
            <person name="Rigault P."/>
            <person name="Tibbits J."/>
            <person name="Spokevicius A."/>
            <person name="Jones R.C."/>
            <person name="Steane D.A."/>
            <person name="Vaillancourt R.E."/>
            <person name="Potts B.M."/>
            <person name="Joubert F."/>
            <person name="Barry K."/>
            <person name="Pappas G.J."/>
            <person name="Strauss S.H."/>
            <person name="Jaiswal P."/>
            <person name="Grima-Pettenati J."/>
            <person name="Salse J."/>
            <person name="Van de Peer Y."/>
            <person name="Rokhsar D.S."/>
            <person name="Schmutz J."/>
        </authorList>
    </citation>
    <scope>NUCLEOTIDE SEQUENCE [LARGE SCALE GENOMIC DNA]</scope>
    <source>
        <strain evidence="2">cv. BRASUZ1</strain>
        <tissue evidence="1">Leaf extractions</tissue>
    </source>
</reference>
<organism evidence="1 2">
    <name type="scientific">Eucalyptus grandis</name>
    <name type="common">Flooded gum</name>
    <dbReference type="NCBI Taxonomy" id="71139"/>
    <lineage>
        <taxon>Eukaryota</taxon>
        <taxon>Viridiplantae</taxon>
        <taxon>Streptophyta</taxon>
        <taxon>Embryophyta</taxon>
        <taxon>Tracheophyta</taxon>
        <taxon>Spermatophyta</taxon>
        <taxon>Magnoliopsida</taxon>
        <taxon>eudicotyledons</taxon>
        <taxon>Gunneridae</taxon>
        <taxon>Pentapetalae</taxon>
        <taxon>rosids</taxon>
        <taxon>malvids</taxon>
        <taxon>Myrtales</taxon>
        <taxon>Myrtaceae</taxon>
        <taxon>Myrtoideae</taxon>
        <taxon>Eucalypteae</taxon>
        <taxon>Eucalyptus</taxon>
    </lineage>
</organism>
<dbReference type="EMBL" id="CM064435">
    <property type="protein sequence ID" value="KAK3446910.1"/>
    <property type="molecule type" value="Genomic_DNA"/>
</dbReference>
<accession>A0ACC3M6E3</accession>
<proteinExistence type="predicted"/>
<protein>
    <submittedName>
        <fullName evidence="1">Uncharacterized protein</fullName>
    </submittedName>
</protein>
<gene>
    <name evidence="1" type="ORF">EUGRSUZ_A02537</name>
</gene>
<sequence length="296" mass="33100">MAKVDRDRQTEILTQLPMSPLALWTPSFAKHFTYDELRDLQLRIYKPKTIAVAASSNVHNLPIIIYVHGGGFCNSSRVWPNCHNSCPRLTSGSGVVVVAPDFGLSPEHRVPVIFDNVIRTVRWIGGRGRDEWLSEGGGGDPRHHLAVRLGYGSLNLDLVRIKGYMLILPFFGAVARTGSEKNSAKPWLNLEFLDWCWKLALPDGATRDDPWDNPFGPSSPDLEAMALDRILVIAGGTEMMKDRIDHHVKRLAKMGKVVEYRVFEGQRHDFFLNNSCSKTGGEVAQAIMRFIYATSA</sequence>
<comment type="caution">
    <text evidence="1">The sequence shown here is derived from an EMBL/GenBank/DDBJ whole genome shotgun (WGS) entry which is preliminary data.</text>
</comment>
<dbReference type="Proteomes" id="UP000030711">
    <property type="component" value="Chromosome 1"/>
</dbReference>